<keyword evidence="2 4" id="KW-0418">Kinase</keyword>
<dbReference type="Proteomes" id="UP000266426">
    <property type="component" value="Unassembled WGS sequence"/>
</dbReference>
<dbReference type="InterPro" id="IPR011913">
    <property type="entry name" value="RfaE_dom_I"/>
</dbReference>
<dbReference type="PROSITE" id="PS00583">
    <property type="entry name" value="PFKB_KINASES_1"/>
    <property type="match status" value="1"/>
</dbReference>
<dbReference type="GO" id="GO:0016773">
    <property type="term" value="F:phosphotransferase activity, alcohol group as acceptor"/>
    <property type="evidence" value="ECO:0007669"/>
    <property type="project" value="InterPro"/>
</dbReference>
<dbReference type="GO" id="GO:0005829">
    <property type="term" value="C:cytosol"/>
    <property type="evidence" value="ECO:0007669"/>
    <property type="project" value="TreeGrafter"/>
</dbReference>
<dbReference type="GO" id="GO:0033786">
    <property type="term" value="F:heptose-1-phosphate adenylyltransferase activity"/>
    <property type="evidence" value="ECO:0007669"/>
    <property type="project" value="TreeGrafter"/>
</dbReference>
<reference evidence="4 5" key="1">
    <citation type="journal article" date="2017" name="ISME J.">
        <title>Energy and carbon metabolisms in a deep terrestrial subsurface fluid microbial community.</title>
        <authorList>
            <person name="Momper L."/>
            <person name="Jungbluth S.P."/>
            <person name="Lee M.D."/>
            <person name="Amend J.P."/>
        </authorList>
    </citation>
    <scope>NUCLEOTIDE SEQUENCE [LARGE SCALE GENOMIC DNA]</scope>
    <source>
        <strain evidence="4">SURF_26</strain>
    </source>
</reference>
<dbReference type="Gene3D" id="3.40.1190.20">
    <property type="match status" value="1"/>
</dbReference>
<gene>
    <name evidence="4" type="primary">rfaE1</name>
    <name evidence="4" type="ORF">C4541_09005</name>
</gene>
<evidence type="ECO:0000313" key="4">
    <source>
        <dbReference type="EMBL" id="RJP58007.1"/>
    </source>
</evidence>
<evidence type="ECO:0000259" key="3">
    <source>
        <dbReference type="Pfam" id="PF00294"/>
    </source>
</evidence>
<feature type="domain" description="Carbohydrate kinase PfkB" evidence="3">
    <location>
        <begin position="19"/>
        <end position="320"/>
    </location>
</feature>
<dbReference type="SUPFAM" id="SSF53613">
    <property type="entry name" value="Ribokinase-like"/>
    <property type="match status" value="1"/>
</dbReference>
<proteinExistence type="predicted"/>
<evidence type="ECO:0000313" key="5">
    <source>
        <dbReference type="Proteomes" id="UP000266426"/>
    </source>
</evidence>
<evidence type="ECO:0000256" key="1">
    <source>
        <dbReference type="ARBA" id="ARBA00022679"/>
    </source>
</evidence>
<name>A0A3A4R5A4_9BACT</name>
<dbReference type="NCBIfam" id="TIGR02198">
    <property type="entry name" value="rfaE_dom_I"/>
    <property type="match status" value="1"/>
</dbReference>
<protein>
    <submittedName>
        <fullName evidence="4">D-glycero-beta-D-manno-heptose-7-phosphate kinase</fullName>
    </submittedName>
</protein>
<organism evidence="4 5">
    <name type="scientific">Candidatus Auribacter fodinae</name>
    <dbReference type="NCBI Taxonomy" id="2093366"/>
    <lineage>
        <taxon>Bacteria</taxon>
        <taxon>Pseudomonadati</taxon>
        <taxon>Candidatus Auribacterota</taxon>
        <taxon>Candidatus Auribacteria</taxon>
        <taxon>Candidatus Auribacterales</taxon>
        <taxon>Candidatus Auribacteraceae</taxon>
        <taxon>Candidatus Auribacter</taxon>
    </lineage>
</organism>
<dbReference type="InterPro" id="IPR029056">
    <property type="entry name" value="Ribokinase-like"/>
</dbReference>
<dbReference type="AlphaFoldDB" id="A0A3A4R5A4"/>
<dbReference type="EMBL" id="QZJZ01000072">
    <property type="protein sequence ID" value="RJP58007.1"/>
    <property type="molecule type" value="Genomic_DNA"/>
</dbReference>
<dbReference type="InterPro" id="IPR011611">
    <property type="entry name" value="PfkB_dom"/>
</dbReference>
<evidence type="ECO:0000256" key="2">
    <source>
        <dbReference type="ARBA" id="ARBA00022777"/>
    </source>
</evidence>
<dbReference type="GO" id="GO:0033785">
    <property type="term" value="F:heptose 7-phosphate kinase activity"/>
    <property type="evidence" value="ECO:0007669"/>
    <property type="project" value="TreeGrafter"/>
</dbReference>
<dbReference type="Pfam" id="PF00294">
    <property type="entry name" value="PfkB"/>
    <property type="match status" value="1"/>
</dbReference>
<dbReference type="CDD" id="cd01172">
    <property type="entry name" value="RfaE_like"/>
    <property type="match status" value="1"/>
</dbReference>
<dbReference type="InterPro" id="IPR002173">
    <property type="entry name" value="Carboh/pur_kinase_PfkB_CS"/>
</dbReference>
<keyword evidence="1" id="KW-0808">Transferase</keyword>
<comment type="caution">
    <text evidence="4">The sequence shown here is derived from an EMBL/GenBank/DDBJ whole genome shotgun (WGS) entry which is preliminary data.</text>
</comment>
<accession>A0A3A4R5A4</accession>
<dbReference type="PANTHER" id="PTHR46969">
    <property type="entry name" value="BIFUNCTIONAL PROTEIN HLDE"/>
    <property type="match status" value="1"/>
</dbReference>
<dbReference type="PANTHER" id="PTHR46969:SF1">
    <property type="entry name" value="BIFUNCTIONAL PROTEIN HLDE"/>
    <property type="match status" value="1"/>
</dbReference>
<sequence length="338" mass="36669">MNRLTVDKASSIISCFKNKRILVIGDLMLDEFIWGSVYRISPEAPVPVVEAKRRSYMPGGAANVARNLRDLGVNVALVGGIGNDHIGAQIIDILEKKSIETNGIIRFKDRPTTLKTRVIGQHQQIVRIDWEEVQEIEAEYVDGIEAYVRKNLDSIDGIIFEDYGKGILTQELLSRVLNAVKNTHIITALDPKKGHRLNLEGVYIVTPNHAEACDAYGKPESSGIERLPEIGNGLINMWGVHSVLVTLGEHGMCLFEKGQPSYTISTVAREVFDVSGAGDTVIASLTAAIVAGATLPEAADFSNYAAGVVVGKMGTASVKPDELLNAIRTHQKDNGIEG</sequence>